<dbReference type="Pfam" id="PF04250">
    <property type="entry name" value="DUF429"/>
    <property type="match status" value="1"/>
</dbReference>
<keyword evidence="2" id="KW-1185">Reference proteome</keyword>
<comment type="caution">
    <text evidence="1">The sequence shown here is derived from an EMBL/GenBank/DDBJ whole genome shotgun (WGS) entry which is preliminary data.</text>
</comment>
<evidence type="ECO:0000313" key="2">
    <source>
        <dbReference type="Proteomes" id="UP000301751"/>
    </source>
</evidence>
<proteinExistence type="predicted"/>
<protein>
    <recommendedName>
        <fullName evidence="3">DUF429 domain-containing protein</fullName>
    </recommendedName>
</protein>
<evidence type="ECO:0000313" key="1">
    <source>
        <dbReference type="EMBL" id="GCL62244.1"/>
    </source>
</evidence>
<dbReference type="EMBL" id="BJCL01000002">
    <property type="protein sequence ID" value="GCL62244.1"/>
    <property type="molecule type" value="Genomic_DNA"/>
</dbReference>
<evidence type="ECO:0008006" key="3">
    <source>
        <dbReference type="Google" id="ProtNLM"/>
    </source>
</evidence>
<dbReference type="Proteomes" id="UP000301751">
    <property type="component" value="Unassembled WGS sequence"/>
</dbReference>
<accession>A0A480AKY0</accession>
<sequence length="272" mass="29131">MTASLLIGVDFSSRPTPRKPVTLATGQLRGAALQLGPAHRFDNLPALADWLARPEPWVGGFDLPFGLPRELVQTLGWPTDWAACMDHYAALDRPTIRDTFAAFCAARPVGGKFAHRACDGPAGSSPSMKWVNPPVAYMLHAGVPLLRAAGVCLPAHAPGVGDSQRVALEAYPGLLARELIGNRSYKSDDRAKQTPERLIARKDLLEALEQGRSRLGLRIRLTAAQRDALADDASGDALDAVLCLVQAAWAAQQPGWGLPARVDPLEGWIVSA</sequence>
<dbReference type="InterPro" id="IPR007362">
    <property type="entry name" value="DUF429"/>
</dbReference>
<dbReference type="OrthoDB" id="8557416at2"/>
<dbReference type="AlphaFoldDB" id="A0A480AKY0"/>
<gene>
    <name evidence="1" type="ORF">AQPW35_13250</name>
</gene>
<dbReference type="RefSeq" id="WP_137731973.1">
    <property type="nucleotide sequence ID" value="NZ_BJCL01000002.1"/>
</dbReference>
<reference evidence="2" key="1">
    <citation type="submission" date="2019-03" db="EMBL/GenBank/DDBJ databases">
        <title>Aquabacterium pictum sp.nov., the first bacteriochlorophyll a-containing freshwater bacterium in the genus Aquabacterium of the class Betaproteobacteria.</title>
        <authorList>
            <person name="Hirose S."/>
            <person name="Tank M."/>
            <person name="Hara E."/>
            <person name="Tamaki H."/>
            <person name="Takaichi S."/>
            <person name="Haruta S."/>
            <person name="Hanada S."/>
        </authorList>
    </citation>
    <scope>NUCLEOTIDE SEQUENCE [LARGE SCALE GENOMIC DNA]</scope>
    <source>
        <strain evidence="2">W35</strain>
    </source>
</reference>
<name>A0A480AKY0_9BURK</name>
<organism evidence="1 2">
    <name type="scientific">Pseudaquabacterium pictum</name>
    <dbReference type="NCBI Taxonomy" id="2315236"/>
    <lineage>
        <taxon>Bacteria</taxon>
        <taxon>Pseudomonadati</taxon>
        <taxon>Pseudomonadota</taxon>
        <taxon>Betaproteobacteria</taxon>
        <taxon>Burkholderiales</taxon>
        <taxon>Sphaerotilaceae</taxon>
        <taxon>Pseudaquabacterium</taxon>
    </lineage>
</organism>